<dbReference type="Proteomes" id="UP000536909">
    <property type="component" value="Unassembled WGS sequence"/>
</dbReference>
<evidence type="ECO:0000313" key="1">
    <source>
        <dbReference type="EMBL" id="MBB5297488.1"/>
    </source>
</evidence>
<name>A0ABR6MZZ2_9DEIO</name>
<reference evidence="1 2" key="1">
    <citation type="submission" date="2020-08" db="EMBL/GenBank/DDBJ databases">
        <title>Genomic Encyclopedia of Type Strains, Phase IV (KMG-IV): sequencing the most valuable type-strain genomes for metagenomic binning, comparative biology and taxonomic classification.</title>
        <authorList>
            <person name="Goeker M."/>
        </authorList>
    </citation>
    <scope>NUCLEOTIDE SEQUENCE [LARGE SCALE GENOMIC DNA]</scope>
    <source>
        <strain evidence="1 2">DSM 105434</strain>
    </source>
</reference>
<keyword evidence="2" id="KW-1185">Reference proteome</keyword>
<dbReference type="RefSeq" id="WP_184117685.1">
    <property type="nucleotide sequence ID" value="NZ_JACHFV010000029.1"/>
</dbReference>
<dbReference type="EMBL" id="JACHFV010000029">
    <property type="protein sequence ID" value="MBB5297488.1"/>
    <property type="molecule type" value="Genomic_DNA"/>
</dbReference>
<evidence type="ECO:0000313" key="2">
    <source>
        <dbReference type="Proteomes" id="UP000536909"/>
    </source>
</evidence>
<protein>
    <submittedName>
        <fullName evidence="1">Uncharacterized protein</fullName>
    </submittedName>
</protein>
<feature type="non-terminal residue" evidence="1">
    <location>
        <position position="104"/>
    </location>
</feature>
<sequence length="104" mass="11185">MGYEDAVALFKRNVDAQKLTRLCQTAASGRQVDPSVDLGELPDGVRREWGSTRAYFRLPSLEGPVMAAVMEGFTPPAYAELPEQAPGWDAVSEAGTAWARAVSA</sequence>
<organism evidence="1 2">
    <name type="scientific">Deinococcus metallilatus</name>
    <dbReference type="NCBI Taxonomy" id="1211322"/>
    <lineage>
        <taxon>Bacteria</taxon>
        <taxon>Thermotogati</taxon>
        <taxon>Deinococcota</taxon>
        <taxon>Deinococci</taxon>
        <taxon>Deinococcales</taxon>
        <taxon>Deinococcaceae</taxon>
        <taxon>Deinococcus</taxon>
    </lineage>
</organism>
<proteinExistence type="predicted"/>
<accession>A0ABR6MZZ2</accession>
<comment type="caution">
    <text evidence="1">The sequence shown here is derived from an EMBL/GenBank/DDBJ whole genome shotgun (WGS) entry which is preliminary data.</text>
</comment>
<gene>
    <name evidence="1" type="ORF">HNQ10_004361</name>
</gene>